<reference evidence="4 5" key="1">
    <citation type="submission" date="2022-03" db="EMBL/GenBank/DDBJ databases">
        <title>Metagenome-assembled genomes from swine fecal metagenomes.</title>
        <authorList>
            <person name="Holman D.B."/>
            <person name="Kommadath A."/>
        </authorList>
    </citation>
    <scope>NUCLEOTIDE SEQUENCE [LARGE SCALE GENOMIC DNA]</scope>
    <source>
        <strain evidence="4">SUG147</strain>
    </source>
</reference>
<dbReference type="Pfam" id="PF13420">
    <property type="entry name" value="Acetyltransf_4"/>
    <property type="match status" value="1"/>
</dbReference>
<keyword evidence="1" id="KW-0808">Transferase</keyword>
<dbReference type="AlphaFoldDB" id="A0AAE3FIW3"/>
<dbReference type="SUPFAM" id="SSF55729">
    <property type="entry name" value="Acyl-CoA N-acyltransferases (Nat)"/>
    <property type="match status" value="1"/>
</dbReference>
<dbReference type="Proteomes" id="UP001139365">
    <property type="component" value="Unassembled WGS sequence"/>
</dbReference>
<dbReference type="GO" id="GO:0016747">
    <property type="term" value="F:acyltransferase activity, transferring groups other than amino-acyl groups"/>
    <property type="evidence" value="ECO:0007669"/>
    <property type="project" value="InterPro"/>
</dbReference>
<dbReference type="InterPro" id="IPR000182">
    <property type="entry name" value="GNAT_dom"/>
</dbReference>
<feature type="domain" description="N-acetyltransferase" evidence="3">
    <location>
        <begin position="8"/>
        <end position="166"/>
    </location>
</feature>
<evidence type="ECO:0000313" key="5">
    <source>
        <dbReference type="Proteomes" id="UP001139365"/>
    </source>
</evidence>
<name>A0AAE3FIW3_9BACT</name>
<protein>
    <submittedName>
        <fullName evidence="4">N-acetyltransferase family protein</fullName>
    </submittedName>
</protein>
<keyword evidence="2" id="KW-0012">Acyltransferase</keyword>
<organism evidence="4 5">
    <name type="scientific">Candidatus Colimorpha enterica</name>
    <dbReference type="NCBI Taxonomy" id="3083063"/>
    <lineage>
        <taxon>Bacteria</taxon>
        <taxon>Pseudomonadati</taxon>
        <taxon>Bacteroidota</taxon>
        <taxon>Bacteroidia</taxon>
        <taxon>Bacteroidales</taxon>
        <taxon>Candidatus Colimorpha</taxon>
    </lineage>
</organism>
<evidence type="ECO:0000313" key="4">
    <source>
        <dbReference type="EMBL" id="MCI5756280.1"/>
    </source>
</evidence>
<evidence type="ECO:0000256" key="2">
    <source>
        <dbReference type="ARBA" id="ARBA00023315"/>
    </source>
</evidence>
<dbReference type="Gene3D" id="3.40.630.30">
    <property type="match status" value="1"/>
</dbReference>
<comment type="caution">
    <text evidence="4">The sequence shown here is derived from an EMBL/GenBank/DDBJ whole genome shotgun (WGS) entry which is preliminary data.</text>
</comment>
<dbReference type="InterPro" id="IPR016181">
    <property type="entry name" value="Acyl_CoA_acyltransferase"/>
</dbReference>
<sequence length="171" mass="18966">MNSINSTYKIRRAERNDLCAISDIYNYEVANGTATFDIHPSTMPELETWFAAHNVDNHPLIVIETEGQVAGYASLSKYRDKEAYAGTVELSVYVGYEFRGRGYAKALVSELIGMAKRDPATHVIVSVITGGNDASVSLHRHFGFTFCGTIHEAGFKFGRYLSIDNYELIVG</sequence>
<proteinExistence type="predicted"/>
<dbReference type="CDD" id="cd04301">
    <property type="entry name" value="NAT_SF"/>
    <property type="match status" value="1"/>
</dbReference>
<accession>A0AAE3FIW3</accession>
<dbReference type="PROSITE" id="PS51186">
    <property type="entry name" value="GNAT"/>
    <property type="match status" value="1"/>
</dbReference>
<dbReference type="EMBL" id="JALEMU010000132">
    <property type="protein sequence ID" value="MCI5756280.1"/>
    <property type="molecule type" value="Genomic_DNA"/>
</dbReference>
<evidence type="ECO:0000259" key="3">
    <source>
        <dbReference type="PROSITE" id="PS51186"/>
    </source>
</evidence>
<evidence type="ECO:0000256" key="1">
    <source>
        <dbReference type="ARBA" id="ARBA00022679"/>
    </source>
</evidence>
<gene>
    <name evidence="4" type="ORF">MR241_08330</name>
</gene>
<dbReference type="PANTHER" id="PTHR43072:SF23">
    <property type="entry name" value="UPF0039 PROTEIN C11D3.02C"/>
    <property type="match status" value="1"/>
</dbReference>
<dbReference type="PANTHER" id="PTHR43072">
    <property type="entry name" value="N-ACETYLTRANSFERASE"/>
    <property type="match status" value="1"/>
</dbReference>